<dbReference type="Gene3D" id="3.40.630.10">
    <property type="entry name" value="Zn peptidases"/>
    <property type="match status" value="1"/>
</dbReference>
<reference evidence="8" key="1">
    <citation type="journal article" date="2015" name="BMC Genomics">
        <title>Genomic and transcriptomic analysis of the endophytic fungus Pestalotiopsis fici reveals its lifestyle and high potential for synthesis of natural products.</title>
        <authorList>
            <person name="Wang X."/>
            <person name="Zhang X."/>
            <person name="Liu L."/>
            <person name="Xiang M."/>
            <person name="Wang W."/>
            <person name="Sun X."/>
            <person name="Che Y."/>
            <person name="Guo L."/>
            <person name="Liu G."/>
            <person name="Guo L."/>
            <person name="Wang C."/>
            <person name="Yin W.B."/>
            <person name="Stadler M."/>
            <person name="Zhang X."/>
            <person name="Liu X."/>
        </authorList>
    </citation>
    <scope>NUCLEOTIDE SEQUENCE [LARGE SCALE GENOMIC DNA]</scope>
    <source>
        <strain evidence="8">W106-1 / CGMCC3.15140</strain>
    </source>
</reference>
<evidence type="ECO:0000256" key="4">
    <source>
        <dbReference type="ARBA" id="ARBA00022801"/>
    </source>
</evidence>
<gene>
    <name evidence="7" type="ORF">PFICI_07683</name>
</gene>
<evidence type="ECO:0000256" key="1">
    <source>
        <dbReference type="ARBA" id="ARBA00001947"/>
    </source>
</evidence>
<dbReference type="InterPro" id="IPR002933">
    <property type="entry name" value="Peptidase_M20"/>
</dbReference>
<organism evidence="7 8">
    <name type="scientific">Pestalotiopsis fici (strain W106-1 / CGMCC3.15140)</name>
    <dbReference type="NCBI Taxonomy" id="1229662"/>
    <lineage>
        <taxon>Eukaryota</taxon>
        <taxon>Fungi</taxon>
        <taxon>Dikarya</taxon>
        <taxon>Ascomycota</taxon>
        <taxon>Pezizomycotina</taxon>
        <taxon>Sordariomycetes</taxon>
        <taxon>Xylariomycetidae</taxon>
        <taxon>Amphisphaeriales</taxon>
        <taxon>Sporocadaceae</taxon>
        <taxon>Pestalotiopsis</taxon>
    </lineage>
</organism>
<dbReference type="GO" id="GO:0016787">
    <property type="term" value="F:hydrolase activity"/>
    <property type="evidence" value="ECO:0007669"/>
    <property type="project" value="UniProtKB-KW"/>
</dbReference>
<evidence type="ECO:0000313" key="8">
    <source>
        <dbReference type="Proteomes" id="UP000030651"/>
    </source>
</evidence>
<evidence type="ECO:0000256" key="3">
    <source>
        <dbReference type="ARBA" id="ARBA00022723"/>
    </source>
</evidence>
<dbReference type="InterPro" id="IPR050072">
    <property type="entry name" value="Peptidase_M20A"/>
</dbReference>
<evidence type="ECO:0000256" key="5">
    <source>
        <dbReference type="ARBA" id="ARBA00022833"/>
    </source>
</evidence>
<dbReference type="PROSITE" id="PS00759">
    <property type="entry name" value="ARGE_DAPE_CPG2_2"/>
    <property type="match status" value="1"/>
</dbReference>
<evidence type="ECO:0000256" key="2">
    <source>
        <dbReference type="ARBA" id="ARBA00006247"/>
    </source>
</evidence>
<protein>
    <recommendedName>
        <fullName evidence="6">Peptidase M20 dimerisation domain-containing protein</fullName>
    </recommendedName>
</protein>
<dbReference type="STRING" id="1229662.W3X2A5"/>
<keyword evidence="3" id="KW-0479">Metal-binding</keyword>
<dbReference type="KEGG" id="pfy:PFICI_07683"/>
<dbReference type="eggNOG" id="KOG2275">
    <property type="taxonomic scope" value="Eukaryota"/>
</dbReference>
<evidence type="ECO:0000259" key="6">
    <source>
        <dbReference type="Pfam" id="PF07687"/>
    </source>
</evidence>
<proteinExistence type="inferred from homology"/>
<dbReference type="HOGENOM" id="CLU_021802_2_3_1"/>
<name>W3X2A5_PESFW</name>
<keyword evidence="5" id="KW-0862">Zinc</keyword>
<dbReference type="Gene3D" id="3.30.70.360">
    <property type="match status" value="1"/>
</dbReference>
<dbReference type="InterPro" id="IPR036264">
    <property type="entry name" value="Bact_exopeptidase_dim_dom"/>
</dbReference>
<accession>W3X2A5</accession>
<keyword evidence="8" id="KW-1185">Reference proteome</keyword>
<dbReference type="SUPFAM" id="SSF55031">
    <property type="entry name" value="Bacterial exopeptidase dimerisation domain"/>
    <property type="match status" value="1"/>
</dbReference>
<dbReference type="PANTHER" id="PTHR43808">
    <property type="entry name" value="ACETYLORNITHINE DEACETYLASE"/>
    <property type="match status" value="1"/>
</dbReference>
<dbReference type="Proteomes" id="UP000030651">
    <property type="component" value="Unassembled WGS sequence"/>
</dbReference>
<dbReference type="Pfam" id="PF07687">
    <property type="entry name" value="M20_dimer"/>
    <property type="match status" value="1"/>
</dbReference>
<comment type="similarity">
    <text evidence="2">Belongs to the peptidase M20A family.</text>
</comment>
<dbReference type="GO" id="GO:0046872">
    <property type="term" value="F:metal ion binding"/>
    <property type="evidence" value="ECO:0007669"/>
    <property type="project" value="UniProtKB-KW"/>
</dbReference>
<dbReference type="PANTHER" id="PTHR43808:SF32">
    <property type="entry name" value="ARGE_DAPE-RELATED DEACYLASE"/>
    <property type="match status" value="1"/>
</dbReference>
<keyword evidence="4" id="KW-0378">Hydrolase</keyword>
<dbReference type="Pfam" id="PF01546">
    <property type="entry name" value="Peptidase_M20"/>
    <property type="match status" value="1"/>
</dbReference>
<dbReference type="OMA" id="STFEPTM"/>
<dbReference type="InParanoid" id="W3X2A5"/>
<dbReference type="OrthoDB" id="10059875at2759"/>
<dbReference type="EMBL" id="KI912113">
    <property type="protein sequence ID" value="ETS80154.1"/>
    <property type="molecule type" value="Genomic_DNA"/>
</dbReference>
<dbReference type="RefSeq" id="XP_007834455.1">
    <property type="nucleotide sequence ID" value="XM_007836264.1"/>
</dbReference>
<dbReference type="AlphaFoldDB" id="W3X2A5"/>
<feature type="domain" description="Peptidase M20 dimerisation" evidence="6">
    <location>
        <begin position="196"/>
        <end position="322"/>
    </location>
</feature>
<dbReference type="GeneID" id="19272696"/>
<comment type="cofactor">
    <cofactor evidence="1">
        <name>Zn(2+)</name>
        <dbReference type="ChEBI" id="CHEBI:29105"/>
    </cofactor>
</comment>
<evidence type="ECO:0000313" key="7">
    <source>
        <dbReference type="EMBL" id="ETS80154.1"/>
    </source>
</evidence>
<dbReference type="SUPFAM" id="SSF53187">
    <property type="entry name" value="Zn-dependent exopeptidases"/>
    <property type="match status" value="1"/>
</dbReference>
<dbReference type="InterPro" id="IPR011650">
    <property type="entry name" value="Peptidase_M20_dimer"/>
</dbReference>
<dbReference type="InterPro" id="IPR001261">
    <property type="entry name" value="ArgE/DapE_CS"/>
</dbReference>
<sequence>MDISARDHIIDAIESYLDASVQITQALVREDSSNPPGDVCAIATTALQVIRECIPTAEMTTYQTAPHVRNVVAVIKGTADGPGRRLLFSGHLDAYPFVPEQWSMPPLGGSLNDQGTRLYGRGSSDMKGGIAASIVAASVLSKFSDKWSGEVVIALAGDEETMGSLGSAYLLEHVEPVRQADAVICGDAGSPSVVRIGEKGLVWLEVTAEGVACHGAHVHRGKNAIERLMEALMVLKDLEKLQTEAPDEVEQVMADAKPISEPLGGAGEWETLQRVTVNIGKISGGVSANLVPDNAQASIDIRLPIGVSAATLLEAVQSRLQRLEGISFQVVQKYDATWTNPSEKIVQDVCKVVEDMVPTETTINNRVGASDTRLFRAKNIPSVVVGLTPNNMGGPDEYIEVAELHQLCHIHTLAAWQFLTT</sequence>